<evidence type="ECO:0000313" key="3">
    <source>
        <dbReference type="Proteomes" id="UP000335538"/>
    </source>
</evidence>
<dbReference type="Proteomes" id="UP000335538">
    <property type="component" value="Unassembled WGS sequence"/>
</dbReference>
<sequence>MPLLRNAPHLMGITVLRQRQENHPDRYPDNMRRTLARRIRQWRALEGPTQEGIFPQAPQPGVRGLSDFTDMSKLCVTIGGAPFAPSAVSLRGLPCSRGASANGVKGASVSTPSRPERRTRSGRRAAVPANIALRACRPPLRT</sequence>
<protein>
    <submittedName>
        <fullName evidence="2">Integrase</fullName>
    </submittedName>
</protein>
<organism evidence="2 3">
    <name type="scientific">Pandoraea sputorum</name>
    <dbReference type="NCBI Taxonomy" id="93222"/>
    <lineage>
        <taxon>Bacteria</taxon>
        <taxon>Pseudomonadati</taxon>
        <taxon>Pseudomonadota</taxon>
        <taxon>Betaproteobacteria</taxon>
        <taxon>Burkholderiales</taxon>
        <taxon>Burkholderiaceae</taxon>
        <taxon>Pandoraea</taxon>
    </lineage>
</organism>
<dbReference type="EMBL" id="CABPSR010000019">
    <property type="protein sequence ID" value="VVE84641.1"/>
    <property type="molecule type" value="Genomic_DNA"/>
</dbReference>
<feature type="region of interest" description="Disordered" evidence="1">
    <location>
        <begin position="95"/>
        <end position="127"/>
    </location>
</feature>
<evidence type="ECO:0000313" key="2">
    <source>
        <dbReference type="EMBL" id="VVE84641.1"/>
    </source>
</evidence>
<gene>
    <name evidence="2" type="ORF">PSP31121_04853</name>
</gene>
<reference evidence="2 3" key="1">
    <citation type="submission" date="2019-08" db="EMBL/GenBank/DDBJ databases">
        <authorList>
            <person name="Peeters C."/>
        </authorList>
    </citation>
    <scope>NUCLEOTIDE SEQUENCE [LARGE SCALE GENOMIC DNA]</scope>
    <source>
        <strain evidence="2 3">LMG 31121</strain>
    </source>
</reference>
<name>A0A5E5BEM8_9BURK</name>
<dbReference type="AlphaFoldDB" id="A0A5E5BEM8"/>
<accession>A0A5E5BEM8</accession>
<proteinExistence type="predicted"/>
<evidence type="ECO:0000256" key="1">
    <source>
        <dbReference type="SAM" id="MobiDB-lite"/>
    </source>
</evidence>